<proteinExistence type="predicted"/>
<evidence type="ECO:0000313" key="2">
    <source>
        <dbReference type="Proteomes" id="UP000297149"/>
    </source>
</evidence>
<dbReference type="InterPro" id="IPR019861">
    <property type="entry name" value="PorP/SprF_Bacteroidetes"/>
</dbReference>
<sequence>MIFRQHISLYTTLLTGLFMFIVSPELKAQGDALLTQYWALPTYYNPGAVGDTDYLRIRGGARLQWVGIDNAPQSFIAAADMPFKLGNKRLGTGLVIQQESYGLFSNFTLDAQIGYKLKILKGELTVALQLGLFNEKFKGSEVYIPDDNDYHDPADDAIPQRDVAGNAFDLGIGAFYVHKKFWAGISLQHANNPTVSFTSDTESGSRAGDDGTTGELSKKYEFTASRTAYLMAGSNIPVKNTLFEVIPSVIVRSDFTDTDFELTGRVRYNKLFTAGLGYRYNDALSVMLGAEIKGFFIGYSYDYHLSDISKASSGSHELVAGYNLKLDFSEKNRHKHKSIRIM</sequence>
<dbReference type="EMBL" id="CP039396">
    <property type="protein sequence ID" value="QCD42060.1"/>
    <property type="molecule type" value="Genomic_DNA"/>
</dbReference>
<gene>
    <name evidence="1" type="ORF">E7747_07090</name>
</gene>
<accession>A0A4P7W3Q2</accession>
<reference evidence="2" key="1">
    <citation type="submission" date="2019-02" db="EMBL/GenBank/DDBJ databases">
        <title>Isolation and identification of novel species under the genus Muribaculum.</title>
        <authorList>
            <person name="Miyake S."/>
            <person name="Ding Y."/>
            <person name="Low A."/>
            <person name="Soh M."/>
            <person name="Seedorf H."/>
        </authorList>
    </citation>
    <scope>NUCLEOTIDE SEQUENCE [LARGE SCALE GENOMIC DNA]</scope>
    <source>
        <strain evidence="2">H5</strain>
    </source>
</reference>
<dbReference type="RefSeq" id="WP_123613492.1">
    <property type="nucleotide sequence ID" value="NZ_CBFGAE010000001.1"/>
</dbReference>
<dbReference type="Proteomes" id="UP000297149">
    <property type="component" value="Chromosome"/>
</dbReference>
<dbReference type="Pfam" id="PF11751">
    <property type="entry name" value="PorP_SprF"/>
    <property type="match status" value="1"/>
</dbReference>
<dbReference type="SUPFAM" id="SSF56935">
    <property type="entry name" value="Porins"/>
    <property type="match status" value="1"/>
</dbReference>
<dbReference type="KEGG" id="ddb:E7747_07090"/>
<organism evidence="1 2">
    <name type="scientific">Duncaniella dubosii</name>
    <dbReference type="NCBI Taxonomy" id="2518971"/>
    <lineage>
        <taxon>Bacteria</taxon>
        <taxon>Pseudomonadati</taxon>
        <taxon>Bacteroidota</taxon>
        <taxon>Bacteroidia</taxon>
        <taxon>Bacteroidales</taxon>
        <taxon>Muribaculaceae</taxon>
        <taxon>Duncaniella</taxon>
    </lineage>
</organism>
<protein>
    <submittedName>
        <fullName evidence="1">Type IX secretion system membrane protein PorP/SprF</fullName>
    </submittedName>
</protein>
<name>A0A4P7W3Q2_9BACT</name>
<keyword evidence="2" id="KW-1185">Reference proteome</keyword>
<evidence type="ECO:0000313" key="1">
    <source>
        <dbReference type="EMBL" id="QCD42060.1"/>
    </source>
</evidence>
<dbReference type="NCBIfam" id="TIGR03519">
    <property type="entry name" value="T9SS_PorP_fam"/>
    <property type="match status" value="1"/>
</dbReference>
<dbReference type="AlphaFoldDB" id="A0A4P7W3Q2"/>